<organism evidence="2 3">
    <name type="scientific">Biomphalaria pfeifferi</name>
    <name type="common">Bloodfluke planorb</name>
    <name type="synonym">Freshwater snail</name>
    <dbReference type="NCBI Taxonomy" id="112525"/>
    <lineage>
        <taxon>Eukaryota</taxon>
        <taxon>Metazoa</taxon>
        <taxon>Spiralia</taxon>
        <taxon>Lophotrochozoa</taxon>
        <taxon>Mollusca</taxon>
        <taxon>Gastropoda</taxon>
        <taxon>Heterobranchia</taxon>
        <taxon>Euthyneura</taxon>
        <taxon>Panpulmonata</taxon>
        <taxon>Hygrophila</taxon>
        <taxon>Lymnaeoidea</taxon>
        <taxon>Planorbidae</taxon>
        <taxon>Biomphalaria</taxon>
    </lineage>
</organism>
<sequence length="248" mass="28669">MRIAERILFAEDHTFVGGLDDIARCAGQHRMFSTPWRVRPRRLRSIGRQLSSRISNKSLSTPARACSFRCLRCLLSFHRASSPFSVFGRPNDRVFFNCFISNGGLQFGHTVIQRREIVVGIRIAVTPSLIDEKIHPTRDFIIVRDDDSAFARRHLFALLKRKRADLADRSRIFPVTGRQKTLRRVFDNRNIVRIGKLHNRFHLARVAEQMRDDDRLRFLAQNLFDGFRPSRSMSSGQRPAKTGIAPDR</sequence>
<dbReference type="AlphaFoldDB" id="A0AAD8AMW8"/>
<name>A0AAD8AMW8_BIOPF</name>
<evidence type="ECO:0000256" key="1">
    <source>
        <dbReference type="SAM" id="MobiDB-lite"/>
    </source>
</evidence>
<accession>A0AAD8AMW8</accession>
<evidence type="ECO:0000313" key="3">
    <source>
        <dbReference type="Proteomes" id="UP001233172"/>
    </source>
</evidence>
<feature type="region of interest" description="Disordered" evidence="1">
    <location>
        <begin position="229"/>
        <end position="248"/>
    </location>
</feature>
<keyword evidence="3" id="KW-1185">Reference proteome</keyword>
<dbReference type="Proteomes" id="UP001233172">
    <property type="component" value="Unassembled WGS sequence"/>
</dbReference>
<protein>
    <submittedName>
        <fullName evidence="2">Uncharacterized protein</fullName>
    </submittedName>
</protein>
<gene>
    <name evidence="2" type="ORF">Bpfe_031410</name>
</gene>
<comment type="caution">
    <text evidence="2">The sequence shown here is derived from an EMBL/GenBank/DDBJ whole genome shotgun (WGS) entry which is preliminary data.</text>
</comment>
<reference evidence="2" key="1">
    <citation type="journal article" date="2023" name="PLoS Negl. Trop. Dis.">
        <title>A genome sequence for Biomphalaria pfeifferi, the major vector snail for the human-infecting parasite Schistosoma mansoni.</title>
        <authorList>
            <person name="Bu L."/>
            <person name="Lu L."/>
            <person name="Laidemitt M.R."/>
            <person name="Zhang S.M."/>
            <person name="Mutuku M."/>
            <person name="Mkoji G."/>
            <person name="Steinauer M."/>
            <person name="Loker E.S."/>
        </authorList>
    </citation>
    <scope>NUCLEOTIDE SEQUENCE</scope>
    <source>
        <strain evidence="2">KasaAsao</strain>
    </source>
</reference>
<dbReference type="EMBL" id="JASAOG010000481">
    <property type="protein sequence ID" value="KAK0039145.1"/>
    <property type="molecule type" value="Genomic_DNA"/>
</dbReference>
<evidence type="ECO:0000313" key="2">
    <source>
        <dbReference type="EMBL" id="KAK0039145.1"/>
    </source>
</evidence>
<proteinExistence type="predicted"/>
<reference evidence="2" key="2">
    <citation type="submission" date="2023-04" db="EMBL/GenBank/DDBJ databases">
        <authorList>
            <person name="Bu L."/>
            <person name="Lu L."/>
            <person name="Laidemitt M.R."/>
            <person name="Zhang S.M."/>
            <person name="Mutuku M."/>
            <person name="Mkoji G."/>
            <person name="Steinauer M."/>
            <person name="Loker E.S."/>
        </authorList>
    </citation>
    <scope>NUCLEOTIDE SEQUENCE</scope>
    <source>
        <strain evidence="2">KasaAsao</strain>
        <tissue evidence="2">Whole Snail</tissue>
    </source>
</reference>